<keyword evidence="1" id="KW-1133">Transmembrane helix</keyword>
<gene>
    <name evidence="2" type="ORF">H8R10_02655</name>
</gene>
<organism evidence="2 3">
    <name type="scientific">Nanchangia anserum</name>
    <dbReference type="NCBI Taxonomy" id="2692125"/>
    <lineage>
        <taxon>Bacteria</taxon>
        <taxon>Bacillati</taxon>
        <taxon>Actinomycetota</taxon>
        <taxon>Actinomycetes</taxon>
        <taxon>Actinomycetales</taxon>
        <taxon>Actinomycetaceae</taxon>
        <taxon>Nanchangia</taxon>
    </lineage>
</organism>
<dbReference type="Proteomes" id="UP000627538">
    <property type="component" value="Unassembled WGS sequence"/>
</dbReference>
<dbReference type="RefSeq" id="WP_191071202.1">
    <property type="nucleotide sequence ID" value="NZ_CP060506.1"/>
</dbReference>
<evidence type="ECO:0000313" key="3">
    <source>
        <dbReference type="Proteomes" id="UP000627538"/>
    </source>
</evidence>
<keyword evidence="1" id="KW-0812">Transmembrane</keyword>
<comment type="caution">
    <text evidence="2">The sequence shown here is derived from an EMBL/GenBank/DDBJ whole genome shotgun (WGS) entry which is preliminary data.</text>
</comment>
<keyword evidence="1" id="KW-0472">Membrane</keyword>
<protein>
    <submittedName>
        <fullName evidence="2">Uncharacterized protein</fullName>
    </submittedName>
</protein>
<name>A0A8I0G7A1_9ACTO</name>
<dbReference type="AlphaFoldDB" id="A0A8I0G7A1"/>
<keyword evidence="3" id="KW-1185">Reference proteome</keyword>
<feature type="transmembrane region" description="Helical" evidence="1">
    <location>
        <begin position="43"/>
        <end position="66"/>
    </location>
</feature>
<sequence>MKRLSIGDIRVVIGSVLGIIGIFLLVCSFFTTSAEELAKSGGIHANLWAGLALLVVAIVMWAWAFVAPDGGKSTDSVDEAAHTGR</sequence>
<evidence type="ECO:0000313" key="2">
    <source>
        <dbReference type="EMBL" id="MBD3689132.1"/>
    </source>
</evidence>
<proteinExistence type="predicted"/>
<feature type="transmembrane region" description="Helical" evidence="1">
    <location>
        <begin position="12"/>
        <end position="31"/>
    </location>
</feature>
<evidence type="ECO:0000256" key="1">
    <source>
        <dbReference type="SAM" id="Phobius"/>
    </source>
</evidence>
<accession>A0A8I0G7A1</accession>
<reference evidence="2 3" key="1">
    <citation type="submission" date="2020-08" db="EMBL/GenBank/DDBJ databases">
        <title>Winkia gen. nov., sp. nov., isolated from faeces of the Anser albifrons in China.</title>
        <authorList>
            <person name="Liu Q."/>
        </authorList>
    </citation>
    <scope>NUCLEOTIDE SEQUENCE [LARGE SCALE GENOMIC DNA]</scope>
    <source>
        <strain evidence="2 3">C62</strain>
    </source>
</reference>
<dbReference type="EMBL" id="JACRUO010000001">
    <property type="protein sequence ID" value="MBD3689132.1"/>
    <property type="molecule type" value="Genomic_DNA"/>
</dbReference>